<evidence type="ECO:0000313" key="2">
    <source>
        <dbReference type="EMBL" id="GAA4458260.1"/>
    </source>
</evidence>
<organism evidence="2 3">
    <name type="scientific">Rurimicrobium arvi</name>
    <dbReference type="NCBI Taxonomy" id="2049916"/>
    <lineage>
        <taxon>Bacteria</taxon>
        <taxon>Pseudomonadati</taxon>
        <taxon>Bacteroidota</taxon>
        <taxon>Chitinophagia</taxon>
        <taxon>Chitinophagales</taxon>
        <taxon>Chitinophagaceae</taxon>
        <taxon>Rurimicrobium</taxon>
    </lineage>
</organism>
<dbReference type="RefSeq" id="WP_344828081.1">
    <property type="nucleotide sequence ID" value="NZ_BAABEZ010000024.1"/>
</dbReference>
<protein>
    <recommendedName>
        <fullName evidence="4">Asparagine synthetase B</fullName>
    </recommendedName>
</protein>
<dbReference type="Proteomes" id="UP001501410">
    <property type="component" value="Unassembled WGS sequence"/>
</dbReference>
<comment type="caution">
    <text evidence="2">The sequence shown here is derived from an EMBL/GenBank/DDBJ whole genome shotgun (WGS) entry which is preliminary data.</text>
</comment>
<feature type="chain" id="PRO_5045195916" description="Asparagine synthetase B" evidence="1">
    <location>
        <begin position="21"/>
        <end position="420"/>
    </location>
</feature>
<feature type="signal peptide" evidence="1">
    <location>
        <begin position="1"/>
        <end position="20"/>
    </location>
</feature>
<evidence type="ECO:0000313" key="3">
    <source>
        <dbReference type="Proteomes" id="UP001501410"/>
    </source>
</evidence>
<name>A0ABP8N0X0_9BACT</name>
<accession>A0ABP8N0X0</accession>
<reference evidence="3" key="1">
    <citation type="journal article" date="2019" name="Int. J. Syst. Evol. Microbiol.">
        <title>The Global Catalogue of Microorganisms (GCM) 10K type strain sequencing project: providing services to taxonomists for standard genome sequencing and annotation.</title>
        <authorList>
            <consortium name="The Broad Institute Genomics Platform"/>
            <consortium name="The Broad Institute Genome Sequencing Center for Infectious Disease"/>
            <person name="Wu L."/>
            <person name="Ma J."/>
        </authorList>
    </citation>
    <scope>NUCLEOTIDE SEQUENCE [LARGE SCALE GENOMIC DNA]</scope>
    <source>
        <strain evidence="3">JCM 31921</strain>
    </source>
</reference>
<proteinExistence type="predicted"/>
<dbReference type="EMBL" id="BAABEZ010000024">
    <property type="protein sequence ID" value="GAA4458260.1"/>
    <property type="molecule type" value="Genomic_DNA"/>
</dbReference>
<keyword evidence="3" id="KW-1185">Reference proteome</keyword>
<gene>
    <name evidence="2" type="ORF">GCM10023092_26340</name>
</gene>
<sequence length="420" mass="47761">MKRKLILLLCCSLVLSQAFASKILIPMDAEGQTNHLKAYGVAYACLKLNVPVDWLLNYKGGSFAIDQHEAVERLCKIRGVSYQVIADAEYLGIMEKIADPDNNGDIIKLEKAPKIAVYTPKGKHPWDDAVTLVLEYAEIPFDKLYDDEVLEGKLPEYDWLHLHHEDFTGQYGKFWGMYRFANWYQEDVKVMEEIAHRNHYSKVSKLKLSVAKKIRDFVAGGGYLFAMCSATDSYDIALAAENTDICDVPFDGDPIAPDAQQKLDFSKCFAFRNFIISQNASEYEYSNIDNTHYRRVPMEDDYFTLFEFSAKFDPVPSMLCQNHTDIVKGFMGQTTAFRKDVMKSSVLVMGECKAANEARYIHGEYGKGTWTFYGGHDPEDYQHLVGNPHTDLSLHPTSPGYRLILNNVLFPAAKKKPRKT</sequence>
<evidence type="ECO:0008006" key="4">
    <source>
        <dbReference type="Google" id="ProtNLM"/>
    </source>
</evidence>
<evidence type="ECO:0000256" key="1">
    <source>
        <dbReference type="SAM" id="SignalP"/>
    </source>
</evidence>
<keyword evidence="1" id="KW-0732">Signal</keyword>